<evidence type="ECO:0000256" key="5">
    <source>
        <dbReference type="ARBA" id="ARBA00047317"/>
    </source>
</evidence>
<dbReference type="Gene3D" id="3.90.105.10">
    <property type="entry name" value="Molybdopterin biosynthesis moea protein, domain 2"/>
    <property type="match status" value="1"/>
</dbReference>
<keyword evidence="4 6" id="KW-0501">Molybdenum cofactor biosynthesis</keyword>
<evidence type="ECO:0000256" key="3">
    <source>
        <dbReference type="ARBA" id="ARBA00010763"/>
    </source>
</evidence>
<comment type="catalytic activity">
    <reaction evidence="5">
        <text>adenylyl-molybdopterin + molybdate = Mo-molybdopterin + AMP + H(+)</text>
        <dbReference type="Rhea" id="RHEA:35047"/>
        <dbReference type="ChEBI" id="CHEBI:15378"/>
        <dbReference type="ChEBI" id="CHEBI:36264"/>
        <dbReference type="ChEBI" id="CHEBI:62727"/>
        <dbReference type="ChEBI" id="CHEBI:71302"/>
        <dbReference type="ChEBI" id="CHEBI:456215"/>
        <dbReference type="EC" id="2.10.1.1"/>
    </reaction>
</comment>
<evidence type="ECO:0000256" key="2">
    <source>
        <dbReference type="ARBA" id="ARBA00005046"/>
    </source>
</evidence>
<comment type="pathway">
    <text evidence="2 6">Cofactor biosynthesis; molybdopterin biosynthesis.</text>
</comment>
<dbReference type="EMBL" id="JASGBP010000005">
    <property type="protein sequence ID" value="MDI9257628.1"/>
    <property type="molecule type" value="Genomic_DNA"/>
</dbReference>
<organism evidence="8 9">
    <name type="scientific">Flavobacterium sedimenticola</name>
    <dbReference type="NCBI Taxonomy" id="3043286"/>
    <lineage>
        <taxon>Bacteria</taxon>
        <taxon>Pseudomonadati</taxon>
        <taxon>Bacteroidota</taxon>
        <taxon>Flavobacteriia</taxon>
        <taxon>Flavobacteriales</taxon>
        <taxon>Flavobacteriaceae</taxon>
        <taxon>Flavobacterium</taxon>
    </lineage>
</organism>
<proteinExistence type="inferred from homology"/>
<keyword evidence="6" id="KW-0460">Magnesium</keyword>
<dbReference type="Pfam" id="PF00994">
    <property type="entry name" value="MoCF_biosynth"/>
    <property type="match status" value="1"/>
</dbReference>
<dbReference type="InterPro" id="IPR036425">
    <property type="entry name" value="MoaB/Mog-like_dom_sf"/>
</dbReference>
<dbReference type="RefSeq" id="WP_283239305.1">
    <property type="nucleotide sequence ID" value="NZ_JASGBP010000005.1"/>
</dbReference>
<keyword evidence="6" id="KW-0808">Transferase</keyword>
<name>A0ABT6XRI1_9FLAO</name>
<dbReference type="Proteomes" id="UP001230035">
    <property type="component" value="Unassembled WGS sequence"/>
</dbReference>
<comment type="function">
    <text evidence="1 6">Catalyzes the insertion of molybdate into adenylated molybdopterin with the concomitant release of AMP.</text>
</comment>
<dbReference type="Gene3D" id="2.40.340.10">
    <property type="entry name" value="MoeA, C-terminal, domain IV"/>
    <property type="match status" value="1"/>
</dbReference>
<dbReference type="InterPro" id="IPR005110">
    <property type="entry name" value="MoeA_linker/N"/>
</dbReference>
<accession>A0ABT6XRI1</accession>
<evidence type="ECO:0000259" key="7">
    <source>
        <dbReference type="SMART" id="SM00852"/>
    </source>
</evidence>
<keyword evidence="6" id="KW-0479">Metal-binding</keyword>
<keyword evidence="6" id="KW-0500">Molybdenum</keyword>
<comment type="caution">
    <text evidence="8">The sequence shown here is derived from an EMBL/GenBank/DDBJ whole genome shotgun (WGS) entry which is preliminary data.</text>
</comment>
<dbReference type="NCBIfam" id="NF045515">
    <property type="entry name" value="Glp_gephyrin"/>
    <property type="match status" value="1"/>
</dbReference>
<dbReference type="CDD" id="cd00887">
    <property type="entry name" value="MoeA"/>
    <property type="match status" value="1"/>
</dbReference>
<dbReference type="EC" id="2.10.1.1" evidence="6"/>
<dbReference type="PANTHER" id="PTHR10192:SF5">
    <property type="entry name" value="GEPHYRIN"/>
    <property type="match status" value="1"/>
</dbReference>
<keyword evidence="9" id="KW-1185">Reference proteome</keyword>
<dbReference type="InterPro" id="IPR001453">
    <property type="entry name" value="MoaB/Mog_dom"/>
</dbReference>
<dbReference type="InterPro" id="IPR005111">
    <property type="entry name" value="MoeA_C_domain_IV"/>
</dbReference>
<comment type="cofactor">
    <cofactor evidence="6">
        <name>Mg(2+)</name>
        <dbReference type="ChEBI" id="CHEBI:18420"/>
    </cofactor>
</comment>
<dbReference type="InterPro" id="IPR036135">
    <property type="entry name" value="MoeA_linker/N_sf"/>
</dbReference>
<dbReference type="Pfam" id="PF03453">
    <property type="entry name" value="MoeA_N"/>
    <property type="match status" value="1"/>
</dbReference>
<dbReference type="SMART" id="SM00852">
    <property type="entry name" value="MoCF_biosynth"/>
    <property type="match status" value="1"/>
</dbReference>
<gene>
    <name evidence="8" type="ORF">QHT84_09405</name>
</gene>
<dbReference type="SUPFAM" id="SSF63867">
    <property type="entry name" value="MoeA C-terminal domain-like"/>
    <property type="match status" value="1"/>
</dbReference>
<evidence type="ECO:0000256" key="1">
    <source>
        <dbReference type="ARBA" id="ARBA00002901"/>
    </source>
</evidence>
<evidence type="ECO:0000313" key="8">
    <source>
        <dbReference type="EMBL" id="MDI9257628.1"/>
    </source>
</evidence>
<comment type="similarity">
    <text evidence="3 6">Belongs to the MoeA family.</text>
</comment>
<dbReference type="InterPro" id="IPR038987">
    <property type="entry name" value="MoeA-like"/>
</dbReference>
<dbReference type="InterPro" id="IPR036688">
    <property type="entry name" value="MoeA_C_domain_IV_sf"/>
</dbReference>
<dbReference type="PANTHER" id="PTHR10192">
    <property type="entry name" value="MOLYBDOPTERIN BIOSYNTHESIS PROTEIN"/>
    <property type="match status" value="1"/>
</dbReference>
<sequence>MITVAEAFSILENLNFPKRIIEVSLWEARYHVLAETVVSPIDMPPFRQATMDGFALCLHNSLPYEIVSEVKAGDVCNIALQPGQAVKIFTGAAVPNSAQAVIPIEKVTVEKGTLQLQENIKPETNVRPKGAQIAQNEKALADGSLLNAAAVGFLAGLGVDRVKVYQKPSVAIVVTGNELVAPGKALPEGKVYNSNTLMLQTALWDAHFETINTYQVADDFESTKAVLLQAINENDVVLVSGGISVGDYDFVGKALEQLGVTTLFYKVNQKPGKPLYAGQLNHKIILALPGNPAASLTCFYVYVLPTLQRYCGSQGGYGSDVQKTITHDFSVDNPRAQFLKALVSNDEVTILSHQDSAMLNSFAQANALVYLPEGKYKVHQNDKVVLYTI</sequence>
<evidence type="ECO:0000256" key="4">
    <source>
        <dbReference type="ARBA" id="ARBA00023150"/>
    </source>
</evidence>
<reference evidence="8 9" key="1">
    <citation type="submission" date="2023-05" db="EMBL/GenBank/DDBJ databases">
        <title>Flavobacterium sedimenti sp. nov., isolated from the sediment.</title>
        <authorList>
            <person name="Wu N."/>
        </authorList>
    </citation>
    <scope>NUCLEOTIDE SEQUENCE [LARGE SCALE GENOMIC DNA]</scope>
    <source>
        <strain evidence="8 9">YZ-48</strain>
    </source>
</reference>
<dbReference type="SUPFAM" id="SSF63882">
    <property type="entry name" value="MoeA N-terminal region -like"/>
    <property type="match status" value="1"/>
</dbReference>
<protein>
    <recommendedName>
        <fullName evidence="6">Molybdopterin molybdenumtransferase</fullName>
        <ecNumber evidence="6">2.10.1.1</ecNumber>
    </recommendedName>
</protein>
<dbReference type="SUPFAM" id="SSF53218">
    <property type="entry name" value="Molybdenum cofactor biosynthesis proteins"/>
    <property type="match status" value="1"/>
</dbReference>
<dbReference type="Gene3D" id="3.40.980.10">
    <property type="entry name" value="MoaB/Mog-like domain"/>
    <property type="match status" value="1"/>
</dbReference>
<feature type="domain" description="MoaB/Mog" evidence="7">
    <location>
        <begin position="171"/>
        <end position="309"/>
    </location>
</feature>
<evidence type="ECO:0000256" key="6">
    <source>
        <dbReference type="RuleBase" id="RU365090"/>
    </source>
</evidence>
<evidence type="ECO:0000313" key="9">
    <source>
        <dbReference type="Proteomes" id="UP001230035"/>
    </source>
</evidence>
<dbReference type="NCBIfam" id="TIGR00177">
    <property type="entry name" value="molyb_syn"/>
    <property type="match status" value="1"/>
</dbReference>
<dbReference type="Gene3D" id="2.170.190.11">
    <property type="entry name" value="Molybdopterin biosynthesis moea protein, domain 3"/>
    <property type="match status" value="1"/>
</dbReference>
<dbReference type="Pfam" id="PF03454">
    <property type="entry name" value="MoeA_C"/>
    <property type="match status" value="1"/>
</dbReference>